<name>A0A5B7J0R0_PORTR</name>
<organism evidence="2 3">
    <name type="scientific">Portunus trituberculatus</name>
    <name type="common">Swimming crab</name>
    <name type="synonym">Neptunus trituberculatus</name>
    <dbReference type="NCBI Taxonomy" id="210409"/>
    <lineage>
        <taxon>Eukaryota</taxon>
        <taxon>Metazoa</taxon>
        <taxon>Ecdysozoa</taxon>
        <taxon>Arthropoda</taxon>
        <taxon>Crustacea</taxon>
        <taxon>Multicrustacea</taxon>
        <taxon>Malacostraca</taxon>
        <taxon>Eumalacostraca</taxon>
        <taxon>Eucarida</taxon>
        <taxon>Decapoda</taxon>
        <taxon>Pleocyemata</taxon>
        <taxon>Brachyura</taxon>
        <taxon>Eubrachyura</taxon>
        <taxon>Portunoidea</taxon>
        <taxon>Portunidae</taxon>
        <taxon>Portuninae</taxon>
        <taxon>Portunus</taxon>
    </lineage>
</organism>
<feature type="compositionally biased region" description="Basic and acidic residues" evidence="1">
    <location>
        <begin position="110"/>
        <end position="122"/>
    </location>
</feature>
<feature type="compositionally biased region" description="Polar residues" evidence="1">
    <location>
        <begin position="49"/>
        <end position="69"/>
    </location>
</feature>
<comment type="caution">
    <text evidence="2">The sequence shown here is derived from an EMBL/GenBank/DDBJ whole genome shotgun (WGS) entry which is preliminary data.</text>
</comment>
<feature type="compositionally biased region" description="Polar residues" evidence="1">
    <location>
        <begin position="97"/>
        <end position="107"/>
    </location>
</feature>
<proteinExistence type="predicted"/>
<feature type="compositionally biased region" description="Polar residues" evidence="1">
    <location>
        <begin position="25"/>
        <end position="36"/>
    </location>
</feature>
<dbReference type="EMBL" id="VSRR010077595">
    <property type="protein sequence ID" value="MPC88365.1"/>
    <property type="molecule type" value="Genomic_DNA"/>
</dbReference>
<dbReference type="OrthoDB" id="74360at2759"/>
<evidence type="ECO:0000313" key="3">
    <source>
        <dbReference type="Proteomes" id="UP000324222"/>
    </source>
</evidence>
<dbReference type="AlphaFoldDB" id="A0A5B7J0R0"/>
<gene>
    <name evidence="2" type="ORF">E2C01_083266</name>
</gene>
<evidence type="ECO:0000256" key="1">
    <source>
        <dbReference type="SAM" id="MobiDB-lite"/>
    </source>
</evidence>
<accession>A0A5B7J0R0</accession>
<dbReference type="Proteomes" id="UP000324222">
    <property type="component" value="Unassembled WGS sequence"/>
</dbReference>
<feature type="region of interest" description="Disordered" evidence="1">
    <location>
        <begin position="1"/>
        <end position="133"/>
    </location>
</feature>
<reference evidence="2 3" key="1">
    <citation type="submission" date="2019-05" db="EMBL/GenBank/DDBJ databases">
        <title>Another draft genome of Portunus trituberculatus and its Hox gene families provides insights of decapod evolution.</title>
        <authorList>
            <person name="Jeong J.-H."/>
            <person name="Song I."/>
            <person name="Kim S."/>
            <person name="Choi T."/>
            <person name="Kim D."/>
            <person name="Ryu S."/>
            <person name="Kim W."/>
        </authorList>
    </citation>
    <scope>NUCLEOTIDE SEQUENCE [LARGE SCALE GENOMIC DNA]</scope>
    <source>
        <tissue evidence="2">Muscle</tissue>
    </source>
</reference>
<keyword evidence="3" id="KW-1185">Reference proteome</keyword>
<evidence type="ECO:0000313" key="2">
    <source>
        <dbReference type="EMBL" id="MPC88365.1"/>
    </source>
</evidence>
<protein>
    <submittedName>
        <fullName evidence="2">Uncharacterized protein</fullName>
    </submittedName>
</protein>
<sequence length="133" mass="14541">MKKKEIAKRTSSSPAKIISDRMELSKSSSHRNQSVRLPNAHPDDHPAASATTTASLDVTCDSSTTSQHHNVLYDTEQNVKLFKENPQSGMNEGRVPDNSSNSLSPISLVTDDHSDSSDKENHVVQGSGEEVRR</sequence>